<evidence type="ECO:0000313" key="5">
    <source>
        <dbReference type="Proteomes" id="UP000702544"/>
    </source>
</evidence>
<accession>A0AAE5CDM7</accession>
<evidence type="ECO:0000256" key="3">
    <source>
        <dbReference type="SAM" id="SignalP"/>
    </source>
</evidence>
<proteinExistence type="inferred from homology"/>
<dbReference type="PANTHER" id="PTHR30469:SF33">
    <property type="entry name" value="SLR1207 PROTEIN"/>
    <property type="match status" value="1"/>
</dbReference>
<dbReference type="Proteomes" id="UP000702544">
    <property type="component" value="Unassembled WGS sequence"/>
</dbReference>
<evidence type="ECO:0000313" key="4">
    <source>
        <dbReference type="EMBL" id="NIR76094.1"/>
    </source>
</evidence>
<comment type="similarity">
    <text evidence="1">Belongs to the membrane fusion protein (MFP) (TC 8.A.1) family.</text>
</comment>
<evidence type="ECO:0000256" key="1">
    <source>
        <dbReference type="ARBA" id="ARBA00009477"/>
    </source>
</evidence>
<dbReference type="Gene3D" id="2.40.30.170">
    <property type="match status" value="1"/>
</dbReference>
<dbReference type="SUPFAM" id="SSF111369">
    <property type="entry name" value="HlyD-like secretion proteins"/>
    <property type="match status" value="1"/>
</dbReference>
<reference evidence="4 5" key="1">
    <citation type="submission" date="2020-01" db="EMBL/GenBank/DDBJ databases">
        <title>Genomes assembled from Gulf of Kutch pelagic sediment metagenomes.</title>
        <authorList>
            <person name="Chandrashekar M."/>
            <person name="Mahajan M.S."/>
            <person name="Dave K.J."/>
            <person name="Vatsa P."/>
            <person name="Nathani N.M."/>
        </authorList>
    </citation>
    <scope>NUCLEOTIDE SEQUENCE [LARGE SCALE GENOMIC DNA]</scope>
    <source>
        <strain evidence="4">KS3-K002</strain>
    </source>
</reference>
<feature type="coiled-coil region" evidence="2">
    <location>
        <begin position="138"/>
        <end position="165"/>
    </location>
</feature>
<dbReference type="AlphaFoldDB" id="A0AAE5CDM7"/>
<evidence type="ECO:0000256" key="2">
    <source>
        <dbReference type="SAM" id="Coils"/>
    </source>
</evidence>
<dbReference type="Gene3D" id="1.10.287.470">
    <property type="entry name" value="Helix hairpin bin"/>
    <property type="match status" value="1"/>
</dbReference>
<feature type="chain" id="PRO_5041927569" evidence="3">
    <location>
        <begin position="23"/>
        <end position="364"/>
    </location>
</feature>
<dbReference type="EMBL" id="JAACAK010000113">
    <property type="protein sequence ID" value="NIR76094.1"/>
    <property type="molecule type" value="Genomic_DNA"/>
</dbReference>
<gene>
    <name evidence="4" type="ORF">GWO12_13445</name>
</gene>
<protein>
    <submittedName>
        <fullName evidence="4">Efflux RND transporter periplasmic adaptor subunit</fullName>
    </submittedName>
</protein>
<organism evidence="4 5">
    <name type="scientific">Candidatus Kutchimonas denitrificans</name>
    <dbReference type="NCBI Taxonomy" id="3056748"/>
    <lineage>
        <taxon>Bacteria</taxon>
        <taxon>Pseudomonadati</taxon>
        <taxon>Gemmatimonadota</taxon>
        <taxon>Gemmatimonadia</taxon>
        <taxon>Candidatus Palauibacterales</taxon>
        <taxon>Candidatus Palauibacteraceae</taxon>
        <taxon>Candidatus Kutchimonas</taxon>
    </lineage>
</organism>
<dbReference type="GO" id="GO:1990281">
    <property type="term" value="C:efflux pump complex"/>
    <property type="evidence" value="ECO:0007669"/>
    <property type="project" value="TreeGrafter"/>
</dbReference>
<dbReference type="Gene3D" id="6.20.50.140">
    <property type="match status" value="1"/>
</dbReference>
<comment type="caution">
    <text evidence="4">The sequence shown here is derived from an EMBL/GenBank/DDBJ whole genome shotgun (WGS) entry which is preliminary data.</text>
</comment>
<dbReference type="NCBIfam" id="TIGR01730">
    <property type="entry name" value="RND_mfp"/>
    <property type="match status" value="1"/>
</dbReference>
<sequence length="364" mass="39814">MRRRTKLTIAVVAVVAVGSAAAAAVRNGDSSDEDVRTVEVEHGAILDKALAVGRIEPEVEISVKSKISGVVSREFADVGDFVRAGDPLLEIKPTPTPLELVESRRQLELRQLELDNLGKELNRKRSLLEQGLISQNEYDLAERAYGEAELNLKLAQERLALLEEGKVTISDQSVDAIVKSPINGFILEKNVEIGDPVVPLNPYQEGTVIMSMAEMNALIFRGTVDEIDVGRLREGMPVEIKIGALPGSKVTGRLSKISLKARTDDNSTVFPIEIELDRSNDVVLRAGYSANADIIIDRREDVLMIPERLIDTSGDTARVTVLLPSGEREERTITTGLSDAINIEIIDGLEEGEKVVEPPPREIE</sequence>
<dbReference type="GO" id="GO:0015562">
    <property type="term" value="F:efflux transmembrane transporter activity"/>
    <property type="evidence" value="ECO:0007669"/>
    <property type="project" value="TreeGrafter"/>
</dbReference>
<dbReference type="Gene3D" id="2.40.50.100">
    <property type="match status" value="1"/>
</dbReference>
<dbReference type="PANTHER" id="PTHR30469">
    <property type="entry name" value="MULTIDRUG RESISTANCE PROTEIN MDTA"/>
    <property type="match status" value="1"/>
</dbReference>
<dbReference type="InterPro" id="IPR006143">
    <property type="entry name" value="RND_pump_MFP"/>
</dbReference>
<name>A0AAE5CDM7_9BACT</name>
<feature type="signal peptide" evidence="3">
    <location>
        <begin position="1"/>
        <end position="22"/>
    </location>
</feature>
<keyword evidence="2" id="KW-0175">Coiled coil</keyword>
<keyword evidence="3" id="KW-0732">Signal</keyword>